<dbReference type="SUPFAM" id="SSF54171">
    <property type="entry name" value="DNA-binding domain"/>
    <property type="match status" value="1"/>
</dbReference>
<dbReference type="GO" id="GO:0005634">
    <property type="term" value="C:nucleus"/>
    <property type="evidence" value="ECO:0007669"/>
    <property type="project" value="UniProtKB-SubCell"/>
</dbReference>
<dbReference type="FunFam" id="3.30.730.10:FF:000001">
    <property type="entry name" value="Ethylene-responsive transcription factor 2"/>
    <property type="match status" value="1"/>
</dbReference>
<feature type="region of interest" description="Disordered" evidence="6">
    <location>
        <begin position="20"/>
        <end position="48"/>
    </location>
</feature>
<gene>
    <name evidence="8" type="ORF">ZOSMA_200G00090</name>
</gene>
<feature type="region of interest" description="Disordered" evidence="6">
    <location>
        <begin position="94"/>
        <end position="128"/>
    </location>
</feature>
<dbReference type="OrthoDB" id="10038011at2759"/>
<evidence type="ECO:0000259" key="7">
    <source>
        <dbReference type="PROSITE" id="PS51032"/>
    </source>
</evidence>
<feature type="domain" description="AP2/ERF" evidence="7">
    <location>
        <begin position="44"/>
        <end position="101"/>
    </location>
</feature>
<dbReference type="PROSITE" id="PS51032">
    <property type="entry name" value="AP2_ERF"/>
    <property type="match status" value="1"/>
</dbReference>
<dbReference type="InterPro" id="IPR001471">
    <property type="entry name" value="AP2/ERF_dom"/>
</dbReference>
<sequence>MCGGAIISDFIPLRRSKDDHLISPAYSNPEKDEVPRKKRERKNQYRGIRRRPWGKWAAEIRDPMKGVRVWLGTFTTAEDAARAYDKEAKRIRGRKAKLNFPDKKQSPPPLPPSLPVDPPPPLAKAPALPVEFGTGTGSSSTSCGVGENVDLMEIERFIREVEEDQRFAIGGVGTSEIGSATVEENGDLELWNLDDMFPLSDIY</sequence>
<reference evidence="9" key="1">
    <citation type="journal article" date="2016" name="Nature">
        <title>The genome of the seagrass Zostera marina reveals angiosperm adaptation to the sea.</title>
        <authorList>
            <person name="Olsen J.L."/>
            <person name="Rouze P."/>
            <person name="Verhelst B."/>
            <person name="Lin Y.-C."/>
            <person name="Bayer T."/>
            <person name="Collen J."/>
            <person name="Dattolo E."/>
            <person name="De Paoli E."/>
            <person name="Dittami S."/>
            <person name="Maumus F."/>
            <person name="Michel G."/>
            <person name="Kersting A."/>
            <person name="Lauritano C."/>
            <person name="Lohaus R."/>
            <person name="Toepel M."/>
            <person name="Tonon T."/>
            <person name="Vanneste K."/>
            <person name="Amirebrahimi M."/>
            <person name="Brakel J."/>
            <person name="Bostroem C."/>
            <person name="Chovatia M."/>
            <person name="Grimwood J."/>
            <person name="Jenkins J.W."/>
            <person name="Jueterbock A."/>
            <person name="Mraz A."/>
            <person name="Stam W.T."/>
            <person name="Tice H."/>
            <person name="Bornberg-Bauer E."/>
            <person name="Green P.J."/>
            <person name="Pearson G.A."/>
            <person name="Procaccini G."/>
            <person name="Duarte C.M."/>
            <person name="Schmutz J."/>
            <person name="Reusch T.B.H."/>
            <person name="Van de Peer Y."/>
        </authorList>
    </citation>
    <scope>NUCLEOTIDE SEQUENCE [LARGE SCALE GENOMIC DNA]</scope>
    <source>
        <strain evidence="9">cv. Finnish</strain>
    </source>
</reference>
<keyword evidence="5" id="KW-0539">Nucleus</keyword>
<organism evidence="8 9">
    <name type="scientific">Zostera marina</name>
    <name type="common">Eelgrass</name>
    <dbReference type="NCBI Taxonomy" id="29655"/>
    <lineage>
        <taxon>Eukaryota</taxon>
        <taxon>Viridiplantae</taxon>
        <taxon>Streptophyta</taxon>
        <taxon>Embryophyta</taxon>
        <taxon>Tracheophyta</taxon>
        <taxon>Spermatophyta</taxon>
        <taxon>Magnoliopsida</taxon>
        <taxon>Liliopsida</taxon>
        <taxon>Zosteraceae</taxon>
        <taxon>Zostera</taxon>
    </lineage>
</organism>
<dbReference type="AlphaFoldDB" id="A0A0K9PLZ6"/>
<keyword evidence="4" id="KW-0804">Transcription</keyword>
<dbReference type="CDD" id="cd00018">
    <property type="entry name" value="AP2"/>
    <property type="match status" value="1"/>
</dbReference>
<evidence type="ECO:0000256" key="6">
    <source>
        <dbReference type="SAM" id="MobiDB-lite"/>
    </source>
</evidence>
<name>A0A0K9PLZ6_ZOSMR</name>
<dbReference type="PRINTS" id="PR00367">
    <property type="entry name" value="ETHRSPELEMNT"/>
</dbReference>
<dbReference type="PANTHER" id="PTHR31190:SF142">
    <property type="entry name" value="ETHYLENE-RESPONSIVE TRANSCRIPTION FACTOR RAP2-3"/>
    <property type="match status" value="1"/>
</dbReference>
<dbReference type="GO" id="GO:0009873">
    <property type="term" value="P:ethylene-activated signaling pathway"/>
    <property type="evidence" value="ECO:0007669"/>
    <property type="project" value="InterPro"/>
</dbReference>
<evidence type="ECO:0000256" key="4">
    <source>
        <dbReference type="ARBA" id="ARBA00023163"/>
    </source>
</evidence>
<dbReference type="SMART" id="SM00380">
    <property type="entry name" value="AP2"/>
    <property type="match status" value="1"/>
</dbReference>
<evidence type="ECO:0000256" key="5">
    <source>
        <dbReference type="ARBA" id="ARBA00023242"/>
    </source>
</evidence>
<dbReference type="GO" id="GO:0003677">
    <property type="term" value="F:DNA binding"/>
    <property type="evidence" value="ECO:0007669"/>
    <property type="project" value="UniProtKB-KW"/>
</dbReference>
<dbReference type="InterPro" id="IPR016177">
    <property type="entry name" value="DNA-bd_dom_sf"/>
</dbReference>
<dbReference type="GO" id="GO:0003700">
    <property type="term" value="F:DNA-binding transcription factor activity"/>
    <property type="evidence" value="ECO:0007669"/>
    <property type="project" value="InterPro"/>
</dbReference>
<dbReference type="EMBL" id="LFYR01000731">
    <property type="protein sequence ID" value="KMZ70006.1"/>
    <property type="molecule type" value="Genomic_DNA"/>
</dbReference>
<evidence type="ECO:0000256" key="1">
    <source>
        <dbReference type="ARBA" id="ARBA00004123"/>
    </source>
</evidence>
<dbReference type="STRING" id="29655.A0A0K9PLZ6"/>
<evidence type="ECO:0000313" key="9">
    <source>
        <dbReference type="Proteomes" id="UP000036987"/>
    </source>
</evidence>
<accession>A0A0K9PLZ6</accession>
<proteinExistence type="predicted"/>
<comment type="caution">
    <text evidence="8">The sequence shown here is derived from an EMBL/GenBank/DDBJ whole genome shotgun (WGS) entry which is preliminary data.</text>
</comment>
<dbReference type="Gene3D" id="3.30.730.10">
    <property type="entry name" value="AP2/ERF domain"/>
    <property type="match status" value="1"/>
</dbReference>
<protein>
    <submittedName>
        <fullName evidence="8">Ethylene-responsive transcription factor</fullName>
    </submittedName>
</protein>
<keyword evidence="3" id="KW-0238">DNA-binding</keyword>
<evidence type="ECO:0000313" key="8">
    <source>
        <dbReference type="EMBL" id="KMZ70006.1"/>
    </source>
</evidence>
<evidence type="ECO:0000256" key="3">
    <source>
        <dbReference type="ARBA" id="ARBA00023125"/>
    </source>
</evidence>
<dbReference type="PANTHER" id="PTHR31190">
    <property type="entry name" value="DNA-BINDING DOMAIN"/>
    <property type="match status" value="1"/>
</dbReference>
<comment type="subcellular location">
    <subcellularLocation>
        <location evidence="1">Nucleus</location>
    </subcellularLocation>
</comment>
<keyword evidence="2" id="KW-0805">Transcription regulation</keyword>
<dbReference type="InterPro" id="IPR044808">
    <property type="entry name" value="ERF_plant"/>
</dbReference>
<keyword evidence="9" id="KW-1185">Reference proteome</keyword>
<dbReference type="InterPro" id="IPR036955">
    <property type="entry name" value="AP2/ERF_dom_sf"/>
</dbReference>
<dbReference type="Proteomes" id="UP000036987">
    <property type="component" value="Unassembled WGS sequence"/>
</dbReference>
<evidence type="ECO:0000256" key="2">
    <source>
        <dbReference type="ARBA" id="ARBA00023015"/>
    </source>
</evidence>
<dbReference type="Pfam" id="PF00847">
    <property type="entry name" value="AP2"/>
    <property type="match status" value="1"/>
</dbReference>
<feature type="compositionally biased region" description="Pro residues" evidence="6">
    <location>
        <begin position="106"/>
        <end position="123"/>
    </location>
</feature>